<feature type="non-terminal residue" evidence="2">
    <location>
        <position position="72"/>
    </location>
</feature>
<dbReference type="eggNOG" id="arCOG04626">
    <property type="taxonomic scope" value="Archaea"/>
</dbReference>
<dbReference type="AlphaFoldDB" id="M0N1N7"/>
<proteinExistence type="predicted"/>
<protein>
    <recommendedName>
        <fullName evidence="1">Transcriptional regulator TbsP N-terminal domain-containing protein</fullName>
    </recommendedName>
</protein>
<evidence type="ECO:0000259" key="1">
    <source>
        <dbReference type="Pfam" id="PF19138"/>
    </source>
</evidence>
<name>M0N1N7_HALMO</name>
<keyword evidence="3" id="KW-1185">Reference proteome</keyword>
<gene>
    <name evidence="2" type="ORF">C448_00402</name>
</gene>
<evidence type="ECO:0000313" key="2">
    <source>
        <dbReference type="EMBL" id="EMA51882.1"/>
    </source>
</evidence>
<dbReference type="InterPro" id="IPR043859">
    <property type="entry name" value="TbsP-like_N"/>
</dbReference>
<dbReference type="EMBL" id="AOMC01000010">
    <property type="protein sequence ID" value="EMA51882.1"/>
    <property type="molecule type" value="Genomic_DNA"/>
</dbReference>
<accession>M0N1N7</accession>
<feature type="domain" description="Transcriptional regulator TbsP N-terminal" evidence="1">
    <location>
        <begin position="2"/>
        <end position="46"/>
    </location>
</feature>
<dbReference type="Proteomes" id="UP000011568">
    <property type="component" value="Unassembled WGS sequence"/>
</dbReference>
<reference evidence="2 3" key="1">
    <citation type="journal article" date="2014" name="PLoS Genet.">
        <title>Phylogenetically driven sequencing of extremely halophilic archaea reveals strategies for static and dynamic osmo-response.</title>
        <authorList>
            <person name="Becker E.A."/>
            <person name="Seitzer P.M."/>
            <person name="Tritt A."/>
            <person name="Larsen D."/>
            <person name="Krusor M."/>
            <person name="Yao A.I."/>
            <person name="Wu D."/>
            <person name="Madern D."/>
            <person name="Eisen J.A."/>
            <person name="Darling A.E."/>
            <person name="Facciotti M.T."/>
        </authorList>
    </citation>
    <scope>NUCLEOTIDE SEQUENCE [LARGE SCALE GENOMIC DNA]</scope>
    <source>
        <strain evidence="2 3">DSM 1307</strain>
    </source>
</reference>
<evidence type="ECO:0000313" key="3">
    <source>
        <dbReference type="Proteomes" id="UP000011568"/>
    </source>
</evidence>
<dbReference type="Pfam" id="PF19138">
    <property type="entry name" value="TbsP_N"/>
    <property type="match status" value="1"/>
</dbReference>
<comment type="caution">
    <text evidence="2">The sequence shown here is derived from an EMBL/GenBank/DDBJ whole genome shotgun (WGS) entry which is preliminary data.</text>
</comment>
<organism evidence="2 3">
    <name type="scientific">Halococcus morrhuae DSM 1307</name>
    <dbReference type="NCBI Taxonomy" id="931277"/>
    <lineage>
        <taxon>Archaea</taxon>
        <taxon>Methanobacteriati</taxon>
        <taxon>Methanobacteriota</taxon>
        <taxon>Stenosarchaea group</taxon>
        <taxon>Halobacteria</taxon>
        <taxon>Halobacteriales</taxon>
        <taxon>Halococcaceae</taxon>
        <taxon>Halococcus</taxon>
    </lineage>
</organism>
<sequence length="72" mass="8213">MVVSLLTPDDEQSAALVTDDEEFVAAVRERWNNLWEDGAQFDLRTPAYSRVLETLADEFDSETEADFETVLE</sequence>